<feature type="region of interest" description="Disordered" evidence="1">
    <location>
        <begin position="96"/>
        <end position="124"/>
    </location>
</feature>
<dbReference type="EMBL" id="JAGSXJ010000020">
    <property type="protein sequence ID" value="KAH6679871.1"/>
    <property type="molecule type" value="Genomic_DNA"/>
</dbReference>
<name>A0A9P8V7V9_9PEZI</name>
<dbReference type="AlphaFoldDB" id="A0A9P8V7V9"/>
<feature type="compositionally biased region" description="Polar residues" evidence="1">
    <location>
        <begin position="193"/>
        <end position="203"/>
    </location>
</feature>
<feature type="region of interest" description="Disordered" evidence="1">
    <location>
        <begin position="188"/>
        <end position="208"/>
    </location>
</feature>
<protein>
    <submittedName>
        <fullName evidence="2">Uncharacterized protein</fullName>
    </submittedName>
</protein>
<proteinExistence type="predicted"/>
<evidence type="ECO:0000256" key="1">
    <source>
        <dbReference type="SAM" id="MobiDB-lite"/>
    </source>
</evidence>
<evidence type="ECO:0000313" key="3">
    <source>
        <dbReference type="Proteomes" id="UP000770015"/>
    </source>
</evidence>
<sequence>MGEKSNANIVCPVPVKPVDFVRMALEELQPPQRRHHLPYMQSSRMPPMNQQQQQKQMLADQAHRNQLQRQNRQIAYYSHMLTKSGLRQPYSWEQSLLQNSQSQQGQQHEQGQQAQHQQIQQHEQGVAEFRSNVLQTYEIIPLMAPGVQGDSPEDAAMQPEVPYPHFDEAQTQQALPEFDLFPSLSMETPPDNWEQQPQFQTNSEEADDEEPFQFFAPNADQMGLEEPRRQQAQIPAPQLISHMPGTHEEARRMWKLDQLQNGSLSMTPEEAQFWAEQSLCKW</sequence>
<reference evidence="2" key="1">
    <citation type="journal article" date="2021" name="Nat. Commun.">
        <title>Genetic determinants of endophytism in the Arabidopsis root mycobiome.</title>
        <authorList>
            <person name="Mesny F."/>
            <person name="Miyauchi S."/>
            <person name="Thiergart T."/>
            <person name="Pickel B."/>
            <person name="Atanasova L."/>
            <person name="Karlsson M."/>
            <person name="Huettel B."/>
            <person name="Barry K.W."/>
            <person name="Haridas S."/>
            <person name="Chen C."/>
            <person name="Bauer D."/>
            <person name="Andreopoulos W."/>
            <person name="Pangilinan J."/>
            <person name="LaButti K."/>
            <person name="Riley R."/>
            <person name="Lipzen A."/>
            <person name="Clum A."/>
            <person name="Drula E."/>
            <person name="Henrissat B."/>
            <person name="Kohler A."/>
            <person name="Grigoriev I.V."/>
            <person name="Martin F.M."/>
            <person name="Hacquard S."/>
        </authorList>
    </citation>
    <scope>NUCLEOTIDE SEQUENCE</scope>
    <source>
        <strain evidence="2">MPI-SDFR-AT-0117</strain>
    </source>
</reference>
<comment type="caution">
    <text evidence="2">The sequence shown here is derived from an EMBL/GenBank/DDBJ whole genome shotgun (WGS) entry which is preliminary data.</text>
</comment>
<keyword evidence="3" id="KW-1185">Reference proteome</keyword>
<feature type="compositionally biased region" description="Low complexity" evidence="1">
    <location>
        <begin position="41"/>
        <end position="57"/>
    </location>
</feature>
<feature type="region of interest" description="Disordered" evidence="1">
    <location>
        <begin position="41"/>
        <end position="66"/>
    </location>
</feature>
<organism evidence="2 3">
    <name type="scientific">Plectosphaerella plurivora</name>
    <dbReference type="NCBI Taxonomy" id="936078"/>
    <lineage>
        <taxon>Eukaryota</taxon>
        <taxon>Fungi</taxon>
        <taxon>Dikarya</taxon>
        <taxon>Ascomycota</taxon>
        <taxon>Pezizomycotina</taxon>
        <taxon>Sordariomycetes</taxon>
        <taxon>Hypocreomycetidae</taxon>
        <taxon>Glomerellales</taxon>
        <taxon>Plectosphaerellaceae</taxon>
        <taxon>Plectosphaerella</taxon>
    </lineage>
</organism>
<accession>A0A9P8V7V9</accession>
<evidence type="ECO:0000313" key="2">
    <source>
        <dbReference type="EMBL" id="KAH6679871.1"/>
    </source>
</evidence>
<gene>
    <name evidence="2" type="ORF">F5X68DRAFT_234393</name>
</gene>
<dbReference type="Proteomes" id="UP000770015">
    <property type="component" value="Unassembled WGS sequence"/>
</dbReference>